<evidence type="ECO:0000313" key="1">
    <source>
        <dbReference type="EMBL" id="ANQ33081.1"/>
    </source>
</evidence>
<gene>
    <name evidence="2" type="primary">HMG55</name>
</gene>
<dbReference type="EMBL" id="KT211980">
    <property type="protein sequence ID" value="ANQ33082.1"/>
    <property type="molecule type" value="Genomic_DNA"/>
</dbReference>
<accession>A0A1B1EW93</accession>
<reference evidence="2" key="1">
    <citation type="submission" date="2015-06" db="EMBL/GenBank/DDBJ databases">
        <title>Evolution and Diversity of Sexually-Related Genes in an Arbuscular Mycorrhizal Fungi.</title>
        <authorList>
            <person name="Charron P."/>
            <person name="Marton T."/>
            <person name="Corradi N."/>
        </authorList>
    </citation>
    <scope>NUCLEOTIDE SEQUENCE</scope>
    <source>
        <strain evidence="1">A5</strain>
        <strain evidence="2">B3</strain>
    </source>
</reference>
<dbReference type="EMBL" id="KT211979">
    <property type="protein sequence ID" value="ANQ33081.1"/>
    <property type="molecule type" value="Genomic_DNA"/>
</dbReference>
<proteinExistence type="predicted"/>
<dbReference type="AlphaFoldDB" id="A0A1B1EW93"/>
<name>A0A1B1EW93_9GLOM</name>
<evidence type="ECO:0000313" key="2">
    <source>
        <dbReference type="EMBL" id="ANQ33082.1"/>
    </source>
</evidence>
<protein>
    <submittedName>
        <fullName evidence="2">MATA-HMG</fullName>
    </submittedName>
</protein>
<organism evidence="2">
    <name type="scientific">Rhizophagus irregularis</name>
    <dbReference type="NCBI Taxonomy" id="588596"/>
    <lineage>
        <taxon>Eukaryota</taxon>
        <taxon>Fungi</taxon>
        <taxon>Fungi incertae sedis</taxon>
        <taxon>Mucoromycota</taxon>
        <taxon>Glomeromycotina</taxon>
        <taxon>Glomeromycetes</taxon>
        <taxon>Glomerales</taxon>
        <taxon>Glomeraceae</taxon>
        <taxon>Rhizophagus</taxon>
    </lineage>
</organism>
<sequence length="87" mass="10396">MHTTSIKNYLSIIRNGIFNWDQVFNTWLESNSIIELRISLEYNKTRKAISNKKKGIVKIPRPPNAFIIYRRDEIKTNFAKERRLKSK</sequence>